<dbReference type="GO" id="GO:0005315">
    <property type="term" value="F:phosphate transmembrane transporter activity"/>
    <property type="evidence" value="ECO:0007669"/>
    <property type="project" value="InterPro"/>
</dbReference>
<evidence type="ECO:0000256" key="3">
    <source>
        <dbReference type="ARBA" id="ARBA00022692"/>
    </source>
</evidence>
<dbReference type="PANTHER" id="PTHR11101:SF80">
    <property type="entry name" value="PHOSPHATE TRANSPORTER"/>
    <property type="match status" value="1"/>
</dbReference>
<evidence type="ECO:0000256" key="5">
    <source>
        <dbReference type="ARBA" id="ARBA00023136"/>
    </source>
</evidence>
<dbReference type="Pfam" id="PF01384">
    <property type="entry name" value="PHO4"/>
    <property type="match status" value="1"/>
</dbReference>
<keyword evidence="5" id="KW-0472">Membrane</keyword>
<gene>
    <name evidence="6" type="ORF">CGC59_07330</name>
</gene>
<evidence type="ECO:0000256" key="1">
    <source>
        <dbReference type="ARBA" id="ARBA00004141"/>
    </source>
</evidence>
<comment type="subcellular location">
    <subcellularLocation>
        <location evidence="1">Membrane</location>
        <topology evidence="1">Multi-pass membrane protein</topology>
    </subcellularLocation>
</comment>
<dbReference type="Proteomes" id="UP000217334">
    <property type="component" value="Chromosome"/>
</dbReference>
<dbReference type="EMBL" id="CP022383">
    <property type="protein sequence ID" value="ATA79493.1"/>
    <property type="molecule type" value="Genomic_DNA"/>
</dbReference>
<proteinExistence type="predicted"/>
<dbReference type="AlphaFoldDB" id="A0A2A3N7U4"/>
<evidence type="ECO:0000256" key="4">
    <source>
        <dbReference type="ARBA" id="ARBA00022989"/>
    </source>
</evidence>
<evidence type="ECO:0000313" key="7">
    <source>
        <dbReference type="Proteomes" id="UP000217334"/>
    </source>
</evidence>
<dbReference type="RefSeq" id="WP_095901406.1">
    <property type="nucleotide sequence ID" value="NZ_CAUQED010000020.1"/>
</dbReference>
<evidence type="ECO:0000313" key="6">
    <source>
        <dbReference type="EMBL" id="ATA79493.1"/>
    </source>
</evidence>
<accession>A0A2A3N7U4</accession>
<organism evidence="6 7">
    <name type="scientific">Capnocytophaga sputigena</name>
    <dbReference type="NCBI Taxonomy" id="1019"/>
    <lineage>
        <taxon>Bacteria</taxon>
        <taxon>Pseudomonadati</taxon>
        <taxon>Bacteroidota</taxon>
        <taxon>Flavobacteriia</taxon>
        <taxon>Flavobacteriales</taxon>
        <taxon>Flavobacteriaceae</taxon>
        <taxon>Capnocytophaga</taxon>
    </lineage>
</organism>
<dbReference type="PANTHER" id="PTHR11101">
    <property type="entry name" value="PHOSPHATE TRANSPORTER"/>
    <property type="match status" value="1"/>
</dbReference>
<reference evidence="7" key="1">
    <citation type="submission" date="2017-06" db="EMBL/GenBank/DDBJ databases">
        <title>Capnocytophaga spp. assemblies.</title>
        <authorList>
            <person name="Gulvik C.A."/>
        </authorList>
    </citation>
    <scope>NUCLEOTIDE SEQUENCE [LARGE SCALE GENOMIC DNA]</scope>
    <source>
        <strain evidence="7">H4486</strain>
    </source>
</reference>
<dbReference type="GO" id="GO:0016020">
    <property type="term" value="C:membrane"/>
    <property type="evidence" value="ECO:0007669"/>
    <property type="project" value="UniProtKB-SubCell"/>
</dbReference>
<sequence>MTPIYNQLLIPFLTAMVVAITMGGSGTAPAFSASYGANVMRKSLIPGLFGIMVFVGAFLAGKKTASTMGSGILPAEYMDFTVVSIALFSIAVTMLISNISGIPQSTSQAAVLALAAPALYFNKLDTHNLFVEIIPAWFILPIISYFLSFFAGKYIYQPMRRRGLTIQRAQNENKRHIWDIVLVIMALYVSFAIGSNNVANAAGPLYTMTINELHIRESDHIVILMLATLVVAPCFGIGASLFGHKILKNTGKEIILFGKFEAVIIAFISGSLLLLASVVKGIPTSLVQVNVAAILGIGVAKMGHKNIFRKTQVKRFFTMWMIAPVISFLLSLLLIFLADKANLLQ</sequence>
<keyword evidence="4" id="KW-1133">Transmembrane helix</keyword>
<dbReference type="GO" id="GO:0035435">
    <property type="term" value="P:phosphate ion transmembrane transport"/>
    <property type="evidence" value="ECO:0007669"/>
    <property type="project" value="TreeGrafter"/>
</dbReference>
<evidence type="ECO:0000256" key="2">
    <source>
        <dbReference type="ARBA" id="ARBA00022448"/>
    </source>
</evidence>
<protein>
    <submittedName>
        <fullName evidence="6">Anion permease</fullName>
    </submittedName>
</protein>
<keyword evidence="2" id="KW-0813">Transport</keyword>
<dbReference type="InterPro" id="IPR001204">
    <property type="entry name" value="Phos_transporter"/>
</dbReference>
<name>A0A2A3N7U4_CAPSP</name>
<keyword evidence="3" id="KW-0812">Transmembrane</keyword>